<organism evidence="6 8">
    <name type="scientific">Paenibacillus macerans</name>
    <name type="common">Bacillus macerans</name>
    <dbReference type="NCBI Taxonomy" id="44252"/>
    <lineage>
        <taxon>Bacteria</taxon>
        <taxon>Bacillati</taxon>
        <taxon>Bacillota</taxon>
        <taxon>Bacilli</taxon>
        <taxon>Bacillales</taxon>
        <taxon>Paenibacillaceae</taxon>
        <taxon>Paenibacillus</taxon>
    </lineage>
</organism>
<comment type="caution">
    <text evidence="6">The sequence shown here is derived from an EMBL/GenBank/DDBJ whole genome shotgun (WGS) entry which is preliminary data.</text>
</comment>
<protein>
    <submittedName>
        <fullName evidence="6">Helix-turn-helix domain protein</fullName>
    </submittedName>
    <submittedName>
        <fullName evidence="7">Helix-turn-helix domain-containing protein</fullName>
    </submittedName>
</protein>
<dbReference type="SUPFAM" id="SSF46689">
    <property type="entry name" value="Homeodomain-like"/>
    <property type="match status" value="2"/>
</dbReference>
<dbReference type="InterPro" id="IPR009057">
    <property type="entry name" value="Homeodomain-like_sf"/>
</dbReference>
<dbReference type="EMBL" id="JMQA01000012">
    <property type="protein sequence ID" value="KFN11285.1"/>
    <property type="molecule type" value="Genomic_DNA"/>
</dbReference>
<dbReference type="SUPFAM" id="SSF51215">
    <property type="entry name" value="Regulatory protein AraC"/>
    <property type="match status" value="1"/>
</dbReference>
<evidence type="ECO:0000256" key="4">
    <source>
        <dbReference type="SAM" id="MobiDB-lite"/>
    </source>
</evidence>
<reference evidence="7 9" key="2">
    <citation type="submission" date="2019-11" db="EMBL/GenBank/DDBJ databases">
        <title>Draft genome sequences of five Paenibacillus species of dairy origin.</title>
        <authorList>
            <person name="Olajide A.M."/>
            <person name="Chen S."/>
            <person name="Lapointe G."/>
        </authorList>
    </citation>
    <scope>NUCLEOTIDE SEQUENCE [LARGE SCALE GENOMIC DNA]</scope>
    <source>
        <strain evidence="7 9">3CT49</strain>
    </source>
</reference>
<dbReference type="STRING" id="44252.DJ90_2438"/>
<dbReference type="HOGENOM" id="CLU_000445_88_6_9"/>
<name>A0A090ZLZ5_PAEMA</name>
<dbReference type="GeneID" id="77012080"/>
<proteinExistence type="predicted"/>
<sequence>MQNKQETYSAAANPEIYESGDLHVLFAGESQTRADHRLGPKVYDYFLLHFVESGKGNFRTEFAAFDLNEGDCFLIHPEQLVSYGSDLSEPWRYRWIAFTGDKAAELVLRAGLTPELPVLRQGAGSKIPGILQSALQAFQAKKPSSHLLSLGLLHLLMAEAQEALAKESPHPSGESGVQRIVKQMIHYMSSQYAHPVSIEQMCSSLGYNRAYLSRIFKKATGLTPVTYLLKLRIDKSRQLLRERTELSIEQIAASVGLTDPLYFSRQFRRFHHESPSEYRKAVTGAVQAEPKKAPSSHP</sequence>
<feature type="domain" description="HTH araC/xylS-type" evidence="5">
    <location>
        <begin position="182"/>
        <end position="281"/>
    </location>
</feature>
<dbReference type="GO" id="GO:0043565">
    <property type="term" value="F:sequence-specific DNA binding"/>
    <property type="evidence" value="ECO:0007669"/>
    <property type="project" value="InterPro"/>
</dbReference>
<evidence type="ECO:0000256" key="1">
    <source>
        <dbReference type="ARBA" id="ARBA00023015"/>
    </source>
</evidence>
<accession>A0A090ZLZ5</accession>
<dbReference type="EMBL" id="WNZZ01000028">
    <property type="protein sequence ID" value="MUG25663.1"/>
    <property type="molecule type" value="Genomic_DNA"/>
</dbReference>
<dbReference type="Gene3D" id="1.10.10.60">
    <property type="entry name" value="Homeodomain-like"/>
    <property type="match status" value="2"/>
</dbReference>
<dbReference type="PANTHER" id="PTHR43280:SF30">
    <property type="entry name" value="MMSAB OPERON REGULATORY PROTEIN"/>
    <property type="match status" value="1"/>
</dbReference>
<dbReference type="OrthoDB" id="9813413at2"/>
<evidence type="ECO:0000259" key="5">
    <source>
        <dbReference type="PROSITE" id="PS01124"/>
    </source>
</evidence>
<dbReference type="InterPro" id="IPR003313">
    <property type="entry name" value="AraC-bd"/>
</dbReference>
<reference evidence="6 8" key="1">
    <citation type="submission" date="2014-04" db="EMBL/GenBank/DDBJ databases">
        <authorList>
            <person name="Bishop-Lilly K.A."/>
            <person name="Broomall S.M."/>
            <person name="Chain P.S."/>
            <person name="Chertkov O."/>
            <person name="Coyne S.R."/>
            <person name="Daligault H.E."/>
            <person name="Davenport K.W."/>
            <person name="Erkkila T."/>
            <person name="Frey K.G."/>
            <person name="Gibbons H.S."/>
            <person name="Gu W."/>
            <person name="Jaissle J."/>
            <person name="Johnson S.L."/>
            <person name="Koroleva G.I."/>
            <person name="Ladner J.T."/>
            <person name="Lo C.-C."/>
            <person name="Minogue T.D."/>
            <person name="Munk C."/>
            <person name="Palacios G.F."/>
            <person name="Redden C.L."/>
            <person name="Rosenzweig C.N."/>
            <person name="Scholz M.B."/>
            <person name="Teshima H."/>
            <person name="Xu Y."/>
        </authorList>
    </citation>
    <scope>NUCLEOTIDE SEQUENCE [LARGE SCALE GENOMIC DNA]</scope>
    <source>
        <strain evidence="6 8">8244</strain>
    </source>
</reference>
<dbReference type="CDD" id="cd06986">
    <property type="entry name" value="cupin_MmsR-like_N"/>
    <property type="match status" value="1"/>
</dbReference>
<dbReference type="GO" id="GO:0003700">
    <property type="term" value="F:DNA-binding transcription factor activity"/>
    <property type="evidence" value="ECO:0007669"/>
    <property type="project" value="InterPro"/>
</dbReference>
<evidence type="ECO:0000313" key="6">
    <source>
        <dbReference type="EMBL" id="KFN11285.1"/>
    </source>
</evidence>
<keyword evidence="1" id="KW-0805">Transcription regulation</keyword>
<dbReference type="Pfam" id="PF02311">
    <property type="entry name" value="AraC_binding"/>
    <property type="match status" value="1"/>
</dbReference>
<dbReference type="PANTHER" id="PTHR43280">
    <property type="entry name" value="ARAC-FAMILY TRANSCRIPTIONAL REGULATOR"/>
    <property type="match status" value="1"/>
</dbReference>
<dbReference type="InterPro" id="IPR037923">
    <property type="entry name" value="HTH-like"/>
</dbReference>
<evidence type="ECO:0000313" key="9">
    <source>
        <dbReference type="Proteomes" id="UP000442469"/>
    </source>
</evidence>
<dbReference type="Proteomes" id="UP000029278">
    <property type="component" value="Unassembled WGS sequence"/>
</dbReference>
<keyword evidence="8" id="KW-1185">Reference proteome</keyword>
<keyword evidence="2" id="KW-0238">DNA-binding</keyword>
<dbReference type="PROSITE" id="PS01124">
    <property type="entry name" value="HTH_ARAC_FAMILY_2"/>
    <property type="match status" value="1"/>
</dbReference>
<evidence type="ECO:0000256" key="3">
    <source>
        <dbReference type="ARBA" id="ARBA00023163"/>
    </source>
</evidence>
<evidence type="ECO:0000256" key="2">
    <source>
        <dbReference type="ARBA" id="ARBA00023125"/>
    </source>
</evidence>
<dbReference type="SMART" id="SM00342">
    <property type="entry name" value="HTH_ARAC"/>
    <property type="match status" value="1"/>
</dbReference>
<evidence type="ECO:0000313" key="7">
    <source>
        <dbReference type="EMBL" id="MUG25663.1"/>
    </source>
</evidence>
<dbReference type="PATRIC" id="fig|44252.3.peg.793"/>
<evidence type="ECO:0000313" key="8">
    <source>
        <dbReference type="Proteomes" id="UP000029278"/>
    </source>
</evidence>
<dbReference type="AlphaFoldDB" id="A0A090ZLZ5"/>
<gene>
    <name evidence="6" type="ORF">DJ90_2438</name>
    <name evidence="7" type="ORF">GNQ08_25205</name>
</gene>
<dbReference type="Proteomes" id="UP000442469">
    <property type="component" value="Unassembled WGS sequence"/>
</dbReference>
<dbReference type="Gene3D" id="2.60.120.280">
    <property type="entry name" value="Regulatory protein AraC"/>
    <property type="match status" value="1"/>
</dbReference>
<dbReference type="InterPro" id="IPR018060">
    <property type="entry name" value="HTH_AraC"/>
</dbReference>
<feature type="region of interest" description="Disordered" evidence="4">
    <location>
        <begin position="278"/>
        <end position="298"/>
    </location>
</feature>
<keyword evidence="3" id="KW-0804">Transcription</keyword>
<dbReference type="RefSeq" id="WP_051985833.1">
    <property type="nucleotide sequence ID" value="NZ_BGML01000005.1"/>
</dbReference>
<dbReference type="Pfam" id="PF12833">
    <property type="entry name" value="HTH_18"/>
    <property type="match status" value="1"/>
</dbReference>